<proteinExistence type="predicted"/>
<keyword evidence="2" id="KW-1185">Reference proteome</keyword>
<comment type="caution">
    <text evidence="1">The sequence shown here is derived from an EMBL/GenBank/DDBJ whole genome shotgun (WGS) entry which is preliminary data.</text>
</comment>
<dbReference type="AlphaFoldDB" id="A0A941ITB3"/>
<dbReference type="Pfam" id="PF18977">
    <property type="entry name" value="DUF5713"/>
    <property type="match status" value="1"/>
</dbReference>
<accession>A0A941ITB3</accession>
<evidence type="ECO:0000313" key="2">
    <source>
        <dbReference type="Proteomes" id="UP000675781"/>
    </source>
</evidence>
<sequence length="113" mass="12296">MAIANPEMAAHRFLAAMYQDPYFPDHLVDKAAAILRGACERIEAEHPADLEELYALTQDATDELNALQVELAAAGSAIETVAREAIAEDFSAIAKAYGFDDADVEELIAARDW</sequence>
<gene>
    <name evidence="1" type="ORF">KDL01_12950</name>
</gene>
<organism evidence="1 2">
    <name type="scientific">Actinospica durhamensis</name>
    <dbReference type="NCBI Taxonomy" id="1508375"/>
    <lineage>
        <taxon>Bacteria</taxon>
        <taxon>Bacillati</taxon>
        <taxon>Actinomycetota</taxon>
        <taxon>Actinomycetes</taxon>
        <taxon>Catenulisporales</taxon>
        <taxon>Actinospicaceae</taxon>
        <taxon>Actinospica</taxon>
    </lineage>
</organism>
<protein>
    <submittedName>
        <fullName evidence="1">Uncharacterized protein</fullName>
    </submittedName>
</protein>
<dbReference type="Proteomes" id="UP000675781">
    <property type="component" value="Unassembled WGS sequence"/>
</dbReference>
<dbReference type="RefSeq" id="WP_212528697.1">
    <property type="nucleotide sequence ID" value="NZ_JAGSOG010000050.1"/>
</dbReference>
<dbReference type="InterPro" id="IPR043767">
    <property type="entry name" value="DUF5713"/>
</dbReference>
<dbReference type="EMBL" id="JAGSOG010000050">
    <property type="protein sequence ID" value="MBR7834176.1"/>
    <property type="molecule type" value="Genomic_DNA"/>
</dbReference>
<evidence type="ECO:0000313" key="1">
    <source>
        <dbReference type="EMBL" id="MBR7834176.1"/>
    </source>
</evidence>
<name>A0A941ITB3_9ACTN</name>
<reference evidence="1" key="1">
    <citation type="submission" date="2021-04" db="EMBL/GenBank/DDBJ databases">
        <title>Genome based classification of Actinospica acidithermotolerans sp. nov., an actinobacterium isolated from an Indonesian hot spring.</title>
        <authorList>
            <person name="Kusuma A.B."/>
            <person name="Putra K.E."/>
            <person name="Nafisah S."/>
            <person name="Loh J."/>
            <person name="Nouioui I."/>
            <person name="Goodfellow M."/>
        </authorList>
    </citation>
    <scope>NUCLEOTIDE SEQUENCE</scope>
    <source>
        <strain evidence="1">CSCA 57</strain>
    </source>
</reference>